<name>A0A6J5QCH4_9CAUD</name>
<dbReference type="EMBL" id="LR797021">
    <property type="protein sequence ID" value="CAB4181242.1"/>
    <property type="molecule type" value="Genomic_DNA"/>
</dbReference>
<evidence type="ECO:0000313" key="1">
    <source>
        <dbReference type="EMBL" id="CAB4170818.1"/>
    </source>
</evidence>
<evidence type="ECO:0000313" key="2">
    <source>
        <dbReference type="EMBL" id="CAB4177167.1"/>
    </source>
</evidence>
<accession>A0A6J5QCH4</accession>
<dbReference type="EMBL" id="LR796860">
    <property type="protein sequence ID" value="CAB4170818.1"/>
    <property type="molecule type" value="Genomic_DNA"/>
</dbReference>
<evidence type="ECO:0000313" key="5">
    <source>
        <dbReference type="EMBL" id="CAB4211229.1"/>
    </source>
</evidence>
<evidence type="ECO:0000313" key="7">
    <source>
        <dbReference type="EMBL" id="CAB5227795.1"/>
    </source>
</evidence>
<dbReference type="EMBL" id="LR797369">
    <property type="protein sequence ID" value="CAB4211229.1"/>
    <property type="molecule type" value="Genomic_DNA"/>
</dbReference>
<reference evidence="3" key="1">
    <citation type="submission" date="2020-05" db="EMBL/GenBank/DDBJ databases">
        <authorList>
            <person name="Chiriac C."/>
            <person name="Salcher M."/>
            <person name="Ghai R."/>
            <person name="Kavagutti S V."/>
        </authorList>
    </citation>
    <scope>NUCLEOTIDE SEQUENCE</scope>
</reference>
<evidence type="ECO:0000313" key="6">
    <source>
        <dbReference type="EMBL" id="CAB4222808.1"/>
    </source>
</evidence>
<organism evidence="3">
    <name type="scientific">uncultured Caudovirales phage</name>
    <dbReference type="NCBI Taxonomy" id="2100421"/>
    <lineage>
        <taxon>Viruses</taxon>
        <taxon>Duplodnaviria</taxon>
        <taxon>Heunggongvirae</taxon>
        <taxon>Uroviricota</taxon>
        <taxon>Caudoviricetes</taxon>
        <taxon>Peduoviridae</taxon>
        <taxon>Maltschvirus</taxon>
        <taxon>Maltschvirus maltsch</taxon>
    </lineage>
</organism>
<dbReference type="EMBL" id="LR796945">
    <property type="protein sequence ID" value="CAB4177167.1"/>
    <property type="molecule type" value="Genomic_DNA"/>
</dbReference>
<evidence type="ECO:0000313" key="3">
    <source>
        <dbReference type="EMBL" id="CAB4181242.1"/>
    </source>
</evidence>
<dbReference type="EMBL" id="LR797518">
    <property type="protein sequence ID" value="CAB4222808.1"/>
    <property type="molecule type" value="Genomic_DNA"/>
</dbReference>
<dbReference type="EMBL" id="LR797157">
    <property type="protein sequence ID" value="CAB4190878.1"/>
    <property type="molecule type" value="Genomic_DNA"/>
</dbReference>
<sequence length="281" mass="27708">MPVIVNGSTGITTPASNTTGTQTVTTLSSPAATALTIQSGGTTAMTVSTSGNVGIGTSSPTQKLDISGSVNVTGNLVISGATTIGGTSVVAVTPGTSANVMTSNGTAWISSALSGGITVGTAVSPAAGNTTTAIDFTGIPATAKRVLINFNNISANAAQVYLYVQIGAGSFVTSGYKSATNDGSGYAYNSDQLISGAGFMLTTFTFGSTSNTYGTVILNSFGSNTWIETHTFGSVPAATSSFSGGGALTLSGTLDRVRIAALDNAGAVSALRGGSINIMYE</sequence>
<proteinExistence type="predicted"/>
<dbReference type="EMBL" id="LR798378">
    <property type="protein sequence ID" value="CAB5227795.1"/>
    <property type="molecule type" value="Genomic_DNA"/>
</dbReference>
<evidence type="ECO:0000313" key="4">
    <source>
        <dbReference type="EMBL" id="CAB4190878.1"/>
    </source>
</evidence>
<protein>
    <submittedName>
        <fullName evidence="3">Uncharacterized protein</fullName>
    </submittedName>
</protein>
<gene>
    <name evidence="3" type="ORF">UFOVP1065_16</name>
    <name evidence="4" type="ORF">UFOVP1198_218</name>
    <name evidence="5" type="ORF">UFOVP1418_210</name>
    <name evidence="7" type="ORF">UFOVP1524_173</name>
    <name evidence="6" type="ORF">UFOVP1651_173</name>
    <name evidence="1" type="ORF">UFOVP908_151</name>
    <name evidence="2" type="ORF">UFOVP990_218</name>
</gene>